<protein>
    <recommendedName>
        <fullName evidence="4">Pyridoxamine 5'-phosphate oxidase</fullName>
    </recommendedName>
</protein>
<gene>
    <name evidence="2" type="ORF">Aru02nite_55110</name>
</gene>
<evidence type="ECO:0008006" key="4">
    <source>
        <dbReference type="Google" id="ProtNLM"/>
    </source>
</evidence>
<dbReference type="RefSeq" id="WP_203662453.1">
    <property type="nucleotide sequence ID" value="NZ_BAAAZM010000017.1"/>
</dbReference>
<organism evidence="2 3">
    <name type="scientific">Actinocatenispora rupis</name>
    <dbReference type="NCBI Taxonomy" id="519421"/>
    <lineage>
        <taxon>Bacteria</taxon>
        <taxon>Bacillati</taxon>
        <taxon>Actinomycetota</taxon>
        <taxon>Actinomycetes</taxon>
        <taxon>Micromonosporales</taxon>
        <taxon>Micromonosporaceae</taxon>
        <taxon>Actinocatenispora</taxon>
    </lineage>
</organism>
<feature type="region of interest" description="Disordered" evidence="1">
    <location>
        <begin position="1"/>
        <end position="20"/>
    </location>
</feature>
<keyword evidence="3" id="KW-1185">Reference proteome</keyword>
<dbReference type="Proteomes" id="UP000612808">
    <property type="component" value="Unassembled WGS sequence"/>
</dbReference>
<evidence type="ECO:0000313" key="2">
    <source>
        <dbReference type="EMBL" id="GID14622.1"/>
    </source>
</evidence>
<dbReference type="EMBL" id="BOMB01000032">
    <property type="protein sequence ID" value="GID14622.1"/>
    <property type="molecule type" value="Genomic_DNA"/>
</dbReference>
<dbReference type="AlphaFoldDB" id="A0A8J3JDS4"/>
<sequence length="64" mass="7385">MVREPFAEDHHTDDEPDPERVLDARWREVYDAVAPEGWTLARVTTVGADGTPRVLPLFRRTDPR</sequence>
<evidence type="ECO:0000256" key="1">
    <source>
        <dbReference type="SAM" id="MobiDB-lite"/>
    </source>
</evidence>
<name>A0A8J3JDS4_9ACTN</name>
<accession>A0A8J3JDS4</accession>
<comment type="caution">
    <text evidence="2">The sequence shown here is derived from an EMBL/GenBank/DDBJ whole genome shotgun (WGS) entry which is preliminary data.</text>
</comment>
<proteinExistence type="predicted"/>
<evidence type="ECO:0000313" key="3">
    <source>
        <dbReference type="Proteomes" id="UP000612808"/>
    </source>
</evidence>
<reference evidence="2" key="1">
    <citation type="submission" date="2021-01" db="EMBL/GenBank/DDBJ databases">
        <title>Whole genome shotgun sequence of Actinocatenispora rupis NBRC 107355.</title>
        <authorList>
            <person name="Komaki H."/>
            <person name="Tamura T."/>
        </authorList>
    </citation>
    <scope>NUCLEOTIDE SEQUENCE</scope>
    <source>
        <strain evidence="2">NBRC 107355</strain>
    </source>
</reference>